<dbReference type="SMART" id="SM00382">
    <property type="entry name" value="AAA"/>
    <property type="match status" value="1"/>
</dbReference>
<dbReference type="Proteomes" id="UP000177905">
    <property type="component" value="Unassembled WGS sequence"/>
</dbReference>
<sequence>MKTFIRLLSYLKPYKRTILGALICMIFFSLCNIAIIPLVAKISEAIGNKDFYLLNITALIALGIYFLRGFVTYGQGYLMNFVGYRVITDLRLKVYTHMQDLSLDFFSSWRTGDIISRLLSDIQTIQSTIVGTITETTPNIITLFGVLGYLFYLNWRLTLLTLIVIPFLGIFISYFGSEMRKVSHHAQRKIADVSSILQEKVAGVRVIKSFAMEKHEVEKFHKENEQNFWAFMKQAQINVTQTPLLAFIQMVAILGLIWYGGVEVVSGRLSSTNLIAFFSGIALLADPVSRLGAISISIQGALASADRLFEVIDITPSVIEKPNAKALDIVEGKLELKNVSFSYENDAEVLKNISLAVNTGETVAIVGRSGSGKSTLVNLIPRFYDVKSGEILIDNNDIRDLKIYDLRKCMGIVPQETILFSGTIKDNISYAKIDATQEEVEKVAVMANAHDFIASFQAGYDTLVGERGIRLSGGEKQRIAIARALLRNPKILIFDEATSSLDTESEKLVQEAIDHLMQNRTTIVIAHRLSTVQHATKIVVLDKGQIVEVGKHEELLSKSGIYKTLYEMQFKI</sequence>
<keyword evidence="6 8" id="KW-1133">Transmembrane helix</keyword>
<dbReference type="InterPro" id="IPR027417">
    <property type="entry name" value="P-loop_NTPase"/>
</dbReference>
<feature type="transmembrane region" description="Helical" evidence="8">
    <location>
        <begin position="242"/>
        <end position="261"/>
    </location>
</feature>
<dbReference type="InterPro" id="IPR039421">
    <property type="entry name" value="Type_1_exporter"/>
</dbReference>
<keyword evidence="4" id="KW-0547">Nucleotide-binding</keyword>
<dbReference type="Gene3D" id="1.20.1560.10">
    <property type="entry name" value="ABC transporter type 1, transmembrane domain"/>
    <property type="match status" value="1"/>
</dbReference>
<feature type="transmembrane region" description="Helical" evidence="8">
    <location>
        <begin position="18"/>
        <end position="40"/>
    </location>
</feature>
<accession>A0A1F4S339</accession>
<dbReference type="PANTHER" id="PTHR43394:SF1">
    <property type="entry name" value="ATP-BINDING CASSETTE SUB-FAMILY B MEMBER 10, MITOCHONDRIAL"/>
    <property type="match status" value="1"/>
</dbReference>
<dbReference type="GO" id="GO:0015421">
    <property type="term" value="F:ABC-type oligopeptide transporter activity"/>
    <property type="evidence" value="ECO:0007669"/>
    <property type="project" value="TreeGrafter"/>
</dbReference>
<dbReference type="EMBL" id="MEUA01000029">
    <property type="protein sequence ID" value="OGC14828.1"/>
    <property type="molecule type" value="Genomic_DNA"/>
</dbReference>
<dbReference type="InterPro" id="IPR011527">
    <property type="entry name" value="ABC1_TM_dom"/>
</dbReference>
<dbReference type="SUPFAM" id="SSF90123">
    <property type="entry name" value="ABC transporter transmembrane region"/>
    <property type="match status" value="1"/>
</dbReference>
<dbReference type="SUPFAM" id="SSF52540">
    <property type="entry name" value="P-loop containing nucleoside triphosphate hydrolases"/>
    <property type="match status" value="1"/>
</dbReference>
<dbReference type="GO" id="GO:0005524">
    <property type="term" value="F:ATP binding"/>
    <property type="evidence" value="ECO:0007669"/>
    <property type="project" value="UniProtKB-KW"/>
</dbReference>
<organism evidence="11 12">
    <name type="scientific">candidate division WOR-1 bacterium RIFOXYB2_FULL_36_35</name>
    <dbReference type="NCBI Taxonomy" id="1802578"/>
    <lineage>
        <taxon>Bacteria</taxon>
        <taxon>Bacillati</taxon>
        <taxon>Saganbacteria</taxon>
    </lineage>
</organism>
<dbReference type="CDD" id="cd18552">
    <property type="entry name" value="ABC_6TM_MsbA_like"/>
    <property type="match status" value="1"/>
</dbReference>
<dbReference type="GO" id="GO:0016887">
    <property type="term" value="F:ATP hydrolysis activity"/>
    <property type="evidence" value="ECO:0007669"/>
    <property type="project" value="InterPro"/>
</dbReference>
<feature type="domain" description="ABC transmembrane type-1" evidence="10">
    <location>
        <begin position="19"/>
        <end position="300"/>
    </location>
</feature>
<protein>
    <recommendedName>
        <fullName evidence="13">ABC transporter ATP-binding protein</fullName>
    </recommendedName>
</protein>
<dbReference type="GO" id="GO:0005886">
    <property type="term" value="C:plasma membrane"/>
    <property type="evidence" value="ECO:0007669"/>
    <property type="project" value="UniProtKB-SubCell"/>
</dbReference>
<keyword evidence="5" id="KW-0067">ATP-binding</keyword>
<dbReference type="InterPro" id="IPR036640">
    <property type="entry name" value="ABC1_TM_sf"/>
</dbReference>
<proteinExistence type="predicted"/>
<evidence type="ECO:0000256" key="6">
    <source>
        <dbReference type="ARBA" id="ARBA00022989"/>
    </source>
</evidence>
<evidence type="ECO:0000313" key="12">
    <source>
        <dbReference type="Proteomes" id="UP000177905"/>
    </source>
</evidence>
<gene>
    <name evidence="11" type="ORF">A2290_00840</name>
</gene>
<dbReference type="PROSITE" id="PS50929">
    <property type="entry name" value="ABC_TM1F"/>
    <property type="match status" value="1"/>
</dbReference>
<keyword evidence="2" id="KW-0813">Transport</keyword>
<keyword evidence="7 8" id="KW-0472">Membrane</keyword>
<dbReference type="Pfam" id="PF00005">
    <property type="entry name" value="ABC_tran"/>
    <property type="match status" value="1"/>
</dbReference>
<name>A0A1F4S339_UNCSA</name>
<dbReference type="PROSITE" id="PS00211">
    <property type="entry name" value="ABC_TRANSPORTER_1"/>
    <property type="match status" value="1"/>
</dbReference>
<dbReference type="AlphaFoldDB" id="A0A1F4S339"/>
<evidence type="ECO:0000313" key="11">
    <source>
        <dbReference type="EMBL" id="OGC14828.1"/>
    </source>
</evidence>
<dbReference type="Gene3D" id="3.40.50.300">
    <property type="entry name" value="P-loop containing nucleotide triphosphate hydrolases"/>
    <property type="match status" value="1"/>
</dbReference>
<evidence type="ECO:0000256" key="7">
    <source>
        <dbReference type="ARBA" id="ARBA00023136"/>
    </source>
</evidence>
<evidence type="ECO:0000256" key="1">
    <source>
        <dbReference type="ARBA" id="ARBA00004651"/>
    </source>
</evidence>
<evidence type="ECO:0000256" key="4">
    <source>
        <dbReference type="ARBA" id="ARBA00022741"/>
    </source>
</evidence>
<reference evidence="11 12" key="1">
    <citation type="journal article" date="2016" name="Nat. Commun.">
        <title>Thousands of microbial genomes shed light on interconnected biogeochemical processes in an aquifer system.</title>
        <authorList>
            <person name="Anantharaman K."/>
            <person name="Brown C.T."/>
            <person name="Hug L.A."/>
            <person name="Sharon I."/>
            <person name="Castelle C.J."/>
            <person name="Probst A.J."/>
            <person name="Thomas B.C."/>
            <person name="Singh A."/>
            <person name="Wilkins M.J."/>
            <person name="Karaoz U."/>
            <person name="Brodie E.L."/>
            <person name="Williams K.H."/>
            <person name="Hubbard S.S."/>
            <person name="Banfield J.F."/>
        </authorList>
    </citation>
    <scope>NUCLEOTIDE SEQUENCE [LARGE SCALE GENOMIC DNA]</scope>
</reference>
<comment type="caution">
    <text evidence="11">The sequence shown here is derived from an EMBL/GenBank/DDBJ whole genome shotgun (WGS) entry which is preliminary data.</text>
</comment>
<dbReference type="InterPro" id="IPR003593">
    <property type="entry name" value="AAA+_ATPase"/>
</dbReference>
<evidence type="ECO:0000259" key="9">
    <source>
        <dbReference type="PROSITE" id="PS50893"/>
    </source>
</evidence>
<feature type="transmembrane region" description="Helical" evidence="8">
    <location>
        <begin position="52"/>
        <end position="71"/>
    </location>
</feature>
<comment type="subcellular location">
    <subcellularLocation>
        <location evidence="1">Cell membrane</location>
        <topology evidence="1">Multi-pass membrane protein</topology>
    </subcellularLocation>
</comment>
<evidence type="ECO:0000256" key="3">
    <source>
        <dbReference type="ARBA" id="ARBA00022692"/>
    </source>
</evidence>
<feature type="domain" description="ABC transporter" evidence="9">
    <location>
        <begin position="334"/>
        <end position="568"/>
    </location>
</feature>
<evidence type="ECO:0000259" key="10">
    <source>
        <dbReference type="PROSITE" id="PS50929"/>
    </source>
</evidence>
<dbReference type="PROSITE" id="PS50893">
    <property type="entry name" value="ABC_TRANSPORTER_2"/>
    <property type="match status" value="1"/>
</dbReference>
<evidence type="ECO:0000256" key="2">
    <source>
        <dbReference type="ARBA" id="ARBA00022448"/>
    </source>
</evidence>
<dbReference type="InterPro" id="IPR003439">
    <property type="entry name" value="ABC_transporter-like_ATP-bd"/>
</dbReference>
<dbReference type="Pfam" id="PF00664">
    <property type="entry name" value="ABC_membrane"/>
    <property type="match status" value="1"/>
</dbReference>
<keyword evidence="3 8" id="KW-0812">Transmembrane</keyword>
<dbReference type="FunFam" id="3.40.50.300:FF:000287">
    <property type="entry name" value="Multidrug ABC transporter ATP-binding protein"/>
    <property type="match status" value="1"/>
</dbReference>
<evidence type="ECO:0000256" key="8">
    <source>
        <dbReference type="SAM" id="Phobius"/>
    </source>
</evidence>
<feature type="transmembrane region" description="Helical" evidence="8">
    <location>
        <begin position="153"/>
        <end position="175"/>
    </location>
</feature>
<evidence type="ECO:0008006" key="13">
    <source>
        <dbReference type="Google" id="ProtNLM"/>
    </source>
</evidence>
<evidence type="ECO:0000256" key="5">
    <source>
        <dbReference type="ARBA" id="ARBA00022840"/>
    </source>
</evidence>
<dbReference type="InterPro" id="IPR017871">
    <property type="entry name" value="ABC_transporter-like_CS"/>
</dbReference>
<dbReference type="PANTHER" id="PTHR43394">
    <property type="entry name" value="ATP-DEPENDENT PERMEASE MDL1, MITOCHONDRIAL"/>
    <property type="match status" value="1"/>
</dbReference>